<gene>
    <name evidence="6" type="ORF">OV287_07055</name>
</gene>
<dbReference type="EC" id="3.5.2.6" evidence="3"/>
<organism evidence="6 7">
    <name type="scientific">Archangium lansingense</name>
    <dbReference type="NCBI Taxonomy" id="2995310"/>
    <lineage>
        <taxon>Bacteria</taxon>
        <taxon>Pseudomonadati</taxon>
        <taxon>Myxococcota</taxon>
        <taxon>Myxococcia</taxon>
        <taxon>Myxococcales</taxon>
        <taxon>Cystobacterineae</taxon>
        <taxon>Archangiaceae</taxon>
        <taxon>Archangium</taxon>
    </lineage>
</organism>
<evidence type="ECO:0000259" key="5">
    <source>
        <dbReference type="Pfam" id="PF13354"/>
    </source>
</evidence>
<comment type="catalytic activity">
    <reaction evidence="1">
        <text>a beta-lactam + H2O = a substituted beta-amino acid</text>
        <dbReference type="Rhea" id="RHEA:20401"/>
        <dbReference type="ChEBI" id="CHEBI:15377"/>
        <dbReference type="ChEBI" id="CHEBI:35627"/>
        <dbReference type="ChEBI" id="CHEBI:140347"/>
        <dbReference type="EC" id="3.5.2.6"/>
    </reaction>
</comment>
<feature type="domain" description="Beta-lactamase class A catalytic" evidence="5">
    <location>
        <begin position="324"/>
        <end position="493"/>
    </location>
</feature>
<evidence type="ECO:0000256" key="3">
    <source>
        <dbReference type="ARBA" id="ARBA00012865"/>
    </source>
</evidence>
<accession>A0ABT3ZYU5</accession>
<reference evidence="6 7" key="1">
    <citation type="submission" date="2022-11" db="EMBL/GenBank/DDBJ databases">
        <title>Minimal conservation of predation-associated metabolite biosynthetic gene clusters underscores biosynthetic potential of Myxococcota including descriptions for ten novel species: Archangium lansinium sp. nov., Myxococcus landrumus sp. nov., Nannocystis bai.</title>
        <authorList>
            <person name="Ahearne A."/>
            <person name="Stevens C."/>
            <person name="Phillips K."/>
        </authorList>
    </citation>
    <scope>NUCLEOTIDE SEQUENCE [LARGE SCALE GENOMIC DNA]</scope>
    <source>
        <strain evidence="6 7">MIWBW</strain>
    </source>
</reference>
<comment type="similarity">
    <text evidence="2">Belongs to the class-A beta-lactamase family.</text>
</comment>
<dbReference type="InterPro" id="IPR000871">
    <property type="entry name" value="Beta-lactam_class-A"/>
</dbReference>
<evidence type="ECO:0000256" key="1">
    <source>
        <dbReference type="ARBA" id="ARBA00001526"/>
    </source>
</evidence>
<dbReference type="Pfam" id="PF17660">
    <property type="entry name" value="BTRD1"/>
    <property type="match status" value="3"/>
</dbReference>
<dbReference type="PANTHER" id="PTHR35333:SF3">
    <property type="entry name" value="BETA-LACTAMASE-TYPE TRANSPEPTIDASE FOLD CONTAINING PROTEIN"/>
    <property type="match status" value="1"/>
</dbReference>
<dbReference type="InterPro" id="IPR045155">
    <property type="entry name" value="Beta-lactam_cat"/>
</dbReference>
<evidence type="ECO:0000313" key="6">
    <source>
        <dbReference type="EMBL" id="MCY1074241.1"/>
    </source>
</evidence>
<dbReference type="PROSITE" id="PS51257">
    <property type="entry name" value="PROKAR_LIPOPROTEIN"/>
    <property type="match status" value="1"/>
</dbReference>
<evidence type="ECO:0000256" key="4">
    <source>
        <dbReference type="SAM" id="SignalP"/>
    </source>
</evidence>
<dbReference type="SUPFAM" id="SSF56601">
    <property type="entry name" value="beta-lactamase/transpeptidase-like"/>
    <property type="match status" value="1"/>
</dbReference>
<dbReference type="InterPro" id="IPR049511">
    <property type="entry name" value="PGH-like_rpt"/>
</dbReference>
<keyword evidence="6" id="KW-0378">Hydrolase</keyword>
<dbReference type="InterPro" id="IPR012338">
    <property type="entry name" value="Beta-lactam/transpept-like"/>
</dbReference>
<dbReference type="Proteomes" id="UP001207654">
    <property type="component" value="Unassembled WGS sequence"/>
</dbReference>
<evidence type="ECO:0000313" key="7">
    <source>
        <dbReference type="Proteomes" id="UP001207654"/>
    </source>
</evidence>
<dbReference type="EMBL" id="JAPNKA010000001">
    <property type="protein sequence ID" value="MCY1074241.1"/>
    <property type="molecule type" value="Genomic_DNA"/>
</dbReference>
<proteinExistence type="inferred from homology"/>
<dbReference type="Gene3D" id="3.40.710.10">
    <property type="entry name" value="DD-peptidase/beta-lactamase superfamily"/>
    <property type="match status" value="1"/>
</dbReference>
<feature type="signal peptide" evidence="4">
    <location>
        <begin position="1"/>
        <end position="22"/>
    </location>
</feature>
<name>A0ABT3ZYU5_9BACT</name>
<dbReference type="GO" id="GO:0016787">
    <property type="term" value="F:hydrolase activity"/>
    <property type="evidence" value="ECO:0007669"/>
    <property type="project" value="UniProtKB-KW"/>
</dbReference>
<protein>
    <recommendedName>
        <fullName evidence="3">beta-lactamase</fullName>
        <ecNumber evidence="3">3.5.2.6</ecNumber>
    </recommendedName>
</protein>
<sequence>MFNLRSRLLSALALAGVTFSSACGPVEPMEGIDTSAAAEPAQREDAALGESLNTTPTAAWWYYGQTPEQVSDLLSANGARLVSLQVEQESPLRFTVAMVKNSGSYAKGWWWYHGVTGSQLSSYLSTNNARLVSLSPYELNGTTYFAAVMISNTGADAKGWWWYYGATPAQISTALQQNNARLVDFESYSTSAGTRYAAVMIPNTGSDARAWWWYYGVTGSQLSSYLSQNNAFLTNIEPADASGSTFNVIMEQNPGIGWWWYYGVTSSQLGDKLSQNGARLLDVKTYWSGGVRRFAAVMVNNSNAATTRIGELMRDGTDGATGHYLKQVGGSVQAALQDTRAFEPASTIKALIALHAMREVDAGRASLNQLVNVYAPPASGSCPTSTVTGSETLGDAIYRMLEFSDNQRTRAVIDEFGFAPINQTADTVGMASTQLNHYPGCGGPVANVLTLADAGRMYEGIANGTLLSASSRTALYQRMPEQAGDFTGIRSALMTLVDQEGASLGLSASARSQYKSRLITHYKAGGYTLCGSGSCLEYRSVAGAAEVPRCTLGVPVTQNYVWGIFINGASNKAAADSTFTNSKVEPLREPIRAALSNWSACYP</sequence>
<evidence type="ECO:0000256" key="2">
    <source>
        <dbReference type="ARBA" id="ARBA00009009"/>
    </source>
</evidence>
<dbReference type="RefSeq" id="WP_267533217.1">
    <property type="nucleotide sequence ID" value="NZ_JAPNKA010000001.1"/>
</dbReference>
<dbReference type="PANTHER" id="PTHR35333">
    <property type="entry name" value="BETA-LACTAMASE"/>
    <property type="match status" value="1"/>
</dbReference>
<feature type="chain" id="PRO_5047215852" description="beta-lactamase" evidence="4">
    <location>
        <begin position="23"/>
        <end position="603"/>
    </location>
</feature>
<keyword evidence="4" id="KW-0732">Signal</keyword>
<dbReference type="Pfam" id="PF13354">
    <property type="entry name" value="Beta-lactamase2"/>
    <property type="match status" value="1"/>
</dbReference>
<comment type="caution">
    <text evidence="6">The sequence shown here is derived from an EMBL/GenBank/DDBJ whole genome shotgun (WGS) entry which is preliminary data.</text>
</comment>
<keyword evidence="7" id="KW-1185">Reference proteome</keyword>